<dbReference type="Gene3D" id="3.40.50.1820">
    <property type="entry name" value="alpha/beta hydrolase"/>
    <property type="match status" value="1"/>
</dbReference>
<dbReference type="SUPFAM" id="SSF53474">
    <property type="entry name" value="alpha/beta-Hydrolases"/>
    <property type="match status" value="1"/>
</dbReference>
<reference evidence="2" key="1">
    <citation type="journal article" date="2021" name="Nat. Commun.">
        <title>Genetic determinants of endophytism in the Arabidopsis root mycobiome.</title>
        <authorList>
            <person name="Mesny F."/>
            <person name="Miyauchi S."/>
            <person name="Thiergart T."/>
            <person name="Pickel B."/>
            <person name="Atanasova L."/>
            <person name="Karlsson M."/>
            <person name="Huettel B."/>
            <person name="Barry K.W."/>
            <person name="Haridas S."/>
            <person name="Chen C."/>
            <person name="Bauer D."/>
            <person name="Andreopoulos W."/>
            <person name="Pangilinan J."/>
            <person name="LaButti K."/>
            <person name="Riley R."/>
            <person name="Lipzen A."/>
            <person name="Clum A."/>
            <person name="Drula E."/>
            <person name="Henrissat B."/>
            <person name="Kohler A."/>
            <person name="Grigoriev I.V."/>
            <person name="Martin F.M."/>
            <person name="Hacquard S."/>
        </authorList>
    </citation>
    <scope>NUCLEOTIDE SEQUENCE</scope>
    <source>
        <strain evidence="2">MPI-CAGE-CH-0243</strain>
    </source>
</reference>
<protein>
    <recommendedName>
        <fullName evidence="4">AB hydrolase-1 domain-containing protein</fullName>
    </recommendedName>
</protein>
<dbReference type="InterPro" id="IPR029058">
    <property type="entry name" value="AB_hydrolase_fold"/>
</dbReference>
<comment type="caution">
    <text evidence="2">The sequence shown here is derived from an EMBL/GenBank/DDBJ whole genome shotgun (WGS) entry which is preliminary data.</text>
</comment>
<keyword evidence="1" id="KW-1133">Transmembrane helix</keyword>
<proteinExistence type="predicted"/>
<sequence length="494" mass="57732">MIGTSIFDYIFIRVCIFVLHLIAPLSVFYCLISLVYPAPFHVNGILRVWATLETAFYLLVYHPRRLYLQRAATHPTTHSRQRRRALFQRCHENIPDPERYLEKWFMDAPASEIKRENVKSFFRWAFLNTGVPSKVDDDELEEFVQEMEKLLGRKIEPGKGNARCFNLTLEKVDMLHRSLAWYLCVFVVDTVTSGFLRYYSFHFHSTSLFQLPTVFPFRPLALFTRHRSPTKTLTYWHRRHTSKTKLPILFIHGIGIGLYPYVNFLADLNLEDEINESDGEVGIIAVEIMSVSFRITSETLKKEAICQEINCILEKHGWGRFVIVSHSYGSVITTHLLHKPQIAQKIGPILFVDPICFLLHLPDVAYNFICRIPTRANEHQLHYFASKDMGVSHTLFRCFFWSENILWKEDIQDRRVTVVLAGKDLIVDTKAVKAYLTDEKGVTRNIKDLKNGTRKDNELDVLWFSDLDHGQVFEKKTTRERLVDITRSYCEMEE</sequence>
<feature type="transmembrane region" description="Helical" evidence="1">
    <location>
        <begin position="179"/>
        <end position="199"/>
    </location>
</feature>
<accession>A0A9P9E175</accession>
<evidence type="ECO:0000313" key="3">
    <source>
        <dbReference type="Proteomes" id="UP000700596"/>
    </source>
</evidence>
<dbReference type="AlphaFoldDB" id="A0A9P9E175"/>
<keyword evidence="3" id="KW-1185">Reference proteome</keyword>
<keyword evidence="1" id="KW-0812">Transmembrane</keyword>
<keyword evidence="1" id="KW-0472">Membrane</keyword>
<feature type="transmembrane region" description="Helical" evidence="1">
    <location>
        <begin position="12"/>
        <end position="36"/>
    </location>
</feature>
<evidence type="ECO:0008006" key="4">
    <source>
        <dbReference type="Google" id="ProtNLM"/>
    </source>
</evidence>
<gene>
    <name evidence="2" type="ORF">B0J11DRAFT_483821</name>
</gene>
<dbReference type="PANTHER" id="PTHR37471:SF1">
    <property type="entry name" value="AB HYDROLASE-1 DOMAIN-CONTAINING PROTEIN"/>
    <property type="match status" value="1"/>
</dbReference>
<dbReference type="EMBL" id="JAGMWT010000005">
    <property type="protein sequence ID" value="KAH7128141.1"/>
    <property type="molecule type" value="Genomic_DNA"/>
</dbReference>
<feature type="transmembrane region" description="Helical" evidence="1">
    <location>
        <begin position="42"/>
        <end position="60"/>
    </location>
</feature>
<dbReference type="Proteomes" id="UP000700596">
    <property type="component" value="Unassembled WGS sequence"/>
</dbReference>
<dbReference type="PANTHER" id="PTHR37471">
    <property type="entry name" value="UNNAMED PRODUCT"/>
    <property type="match status" value="1"/>
</dbReference>
<evidence type="ECO:0000256" key="1">
    <source>
        <dbReference type="SAM" id="Phobius"/>
    </source>
</evidence>
<evidence type="ECO:0000313" key="2">
    <source>
        <dbReference type="EMBL" id="KAH7128141.1"/>
    </source>
</evidence>
<dbReference type="OrthoDB" id="6431331at2759"/>
<name>A0A9P9E175_9PLEO</name>
<organism evidence="2 3">
    <name type="scientific">Dendryphion nanum</name>
    <dbReference type="NCBI Taxonomy" id="256645"/>
    <lineage>
        <taxon>Eukaryota</taxon>
        <taxon>Fungi</taxon>
        <taxon>Dikarya</taxon>
        <taxon>Ascomycota</taxon>
        <taxon>Pezizomycotina</taxon>
        <taxon>Dothideomycetes</taxon>
        <taxon>Pleosporomycetidae</taxon>
        <taxon>Pleosporales</taxon>
        <taxon>Torulaceae</taxon>
        <taxon>Dendryphion</taxon>
    </lineage>
</organism>